<evidence type="ECO:0000313" key="1">
    <source>
        <dbReference type="EMBL" id="MPM74761.1"/>
    </source>
</evidence>
<accession>A0A645CCX2</accession>
<comment type="caution">
    <text evidence="1">The sequence shown here is derived from an EMBL/GenBank/DDBJ whole genome shotgun (WGS) entry which is preliminary data.</text>
</comment>
<proteinExistence type="predicted"/>
<name>A0A645CCX2_9ZZZZ</name>
<sequence>MIRSTSGGRAAHQLRVDFDDGLARTIVNKRVLADQLGQRVGNGLHVGVGAPQCKADNRCGKNDHKGRQTDGYVQRGGIALLNGPIDPLGVAFAGALGHDDHRTESDGDYNIADHHVDLIDDADARQRVLAELADDNGIDHGQKGDEELIDQHGNHHLEHGLSGKLQRNYLLWIEWTRTANPLNSFISGS</sequence>
<dbReference type="EMBL" id="VSSQ01026179">
    <property type="protein sequence ID" value="MPM74761.1"/>
    <property type="molecule type" value="Genomic_DNA"/>
</dbReference>
<gene>
    <name evidence="1" type="ORF">SDC9_121750</name>
</gene>
<dbReference type="AlphaFoldDB" id="A0A645CCX2"/>
<protein>
    <submittedName>
        <fullName evidence="1">Uncharacterized protein</fullName>
    </submittedName>
</protein>
<reference evidence="1" key="1">
    <citation type="submission" date="2019-08" db="EMBL/GenBank/DDBJ databases">
        <authorList>
            <person name="Kucharzyk K."/>
            <person name="Murdoch R.W."/>
            <person name="Higgins S."/>
            <person name="Loffler F."/>
        </authorList>
    </citation>
    <scope>NUCLEOTIDE SEQUENCE</scope>
</reference>
<organism evidence="1">
    <name type="scientific">bioreactor metagenome</name>
    <dbReference type="NCBI Taxonomy" id="1076179"/>
    <lineage>
        <taxon>unclassified sequences</taxon>
        <taxon>metagenomes</taxon>
        <taxon>ecological metagenomes</taxon>
    </lineage>
</organism>